<name>A0A512NPR3_9HYPH</name>
<dbReference type="Proteomes" id="UP000321058">
    <property type="component" value="Unassembled WGS sequence"/>
</dbReference>
<evidence type="ECO:0000313" key="7">
    <source>
        <dbReference type="Proteomes" id="UP000321058"/>
    </source>
</evidence>
<dbReference type="OrthoDB" id="5507982at2"/>
<dbReference type="AlphaFoldDB" id="A0A512NPR3"/>
<accession>A0A512NPR3</accession>
<evidence type="ECO:0000259" key="5">
    <source>
        <dbReference type="Pfam" id="PF02631"/>
    </source>
</evidence>
<dbReference type="InterPro" id="IPR053924">
    <property type="entry name" value="RecX_HTH_2nd"/>
</dbReference>
<dbReference type="EMBL" id="BKAJ01000189">
    <property type="protein sequence ID" value="GEP60912.1"/>
    <property type="molecule type" value="Genomic_DNA"/>
</dbReference>
<evidence type="ECO:0000256" key="1">
    <source>
        <dbReference type="ARBA" id="ARBA00004496"/>
    </source>
</evidence>
<comment type="subcellular location">
    <subcellularLocation>
        <location evidence="1">Cytoplasm</location>
    </subcellularLocation>
</comment>
<comment type="similarity">
    <text evidence="2">Belongs to the RecX family.</text>
</comment>
<dbReference type="RefSeq" id="WP_147156241.1">
    <property type="nucleotide sequence ID" value="NZ_BKAJ01000189.1"/>
</dbReference>
<evidence type="ECO:0000313" key="6">
    <source>
        <dbReference type="EMBL" id="GEP60912.1"/>
    </source>
</evidence>
<evidence type="ECO:0000256" key="4">
    <source>
        <dbReference type="ARBA" id="ARBA00022490"/>
    </source>
</evidence>
<gene>
    <name evidence="6" type="ORF">RSO01_80780</name>
</gene>
<dbReference type="InterPro" id="IPR003783">
    <property type="entry name" value="Regulatory_RecX"/>
</dbReference>
<sequence>MKRPARPITAKYLLNAATFYLERYPATAEGLRRVLGRRVRKAEMAEAPVMENVGQAIEAIVAKFIEAGAINDKEFAQTKARALHRRGTSSRLTRQKLKHAGVDGDTLDRAMAALDHELDTNPAEREWQAAVALARRRRLGPFRPDKDRKERRLRDLAAMARAGFAFDVAKKVIDAKSVDALDEE</sequence>
<organism evidence="6 7">
    <name type="scientific">Reyranella soli</name>
    <dbReference type="NCBI Taxonomy" id="1230389"/>
    <lineage>
        <taxon>Bacteria</taxon>
        <taxon>Pseudomonadati</taxon>
        <taxon>Pseudomonadota</taxon>
        <taxon>Alphaproteobacteria</taxon>
        <taxon>Hyphomicrobiales</taxon>
        <taxon>Reyranellaceae</taxon>
        <taxon>Reyranella</taxon>
    </lineage>
</organism>
<protein>
    <recommendedName>
        <fullName evidence="3">Regulatory protein RecX</fullName>
    </recommendedName>
</protein>
<proteinExistence type="inferred from homology"/>
<feature type="domain" description="RecX second three-helical" evidence="5">
    <location>
        <begin position="71"/>
        <end position="111"/>
    </location>
</feature>
<dbReference type="Pfam" id="PF02631">
    <property type="entry name" value="RecX_HTH2"/>
    <property type="match status" value="1"/>
</dbReference>
<dbReference type="GO" id="GO:0005737">
    <property type="term" value="C:cytoplasm"/>
    <property type="evidence" value="ECO:0007669"/>
    <property type="project" value="UniProtKB-SubCell"/>
</dbReference>
<dbReference type="PANTHER" id="PTHR33602:SF1">
    <property type="entry name" value="REGULATORY PROTEIN RECX FAMILY PROTEIN"/>
    <property type="match status" value="1"/>
</dbReference>
<reference evidence="6 7" key="1">
    <citation type="submission" date="2019-07" db="EMBL/GenBank/DDBJ databases">
        <title>Whole genome shotgun sequence of Reyranella soli NBRC 108950.</title>
        <authorList>
            <person name="Hosoyama A."/>
            <person name="Uohara A."/>
            <person name="Ohji S."/>
            <person name="Ichikawa N."/>
        </authorList>
    </citation>
    <scope>NUCLEOTIDE SEQUENCE [LARGE SCALE GENOMIC DNA]</scope>
    <source>
        <strain evidence="6 7">NBRC 108950</strain>
    </source>
</reference>
<dbReference type="GO" id="GO:0006282">
    <property type="term" value="P:regulation of DNA repair"/>
    <property type="evidence" value="ECO:0007669"/>
    <property type="project" value="InterPro"/>
</dbReference>
<comment type="caution">
    <text evidence="6">The sequence shown here is derived from an EMBL/GenBank/DDBJ whole genome shotgun (WGS) entry which is preliminary data.</text>
</comment>
<evidence type="ECO:0000256" key="2">
    <source>
        <dbReference type="ARBA" id="ARBA00009695"/>
    </source>
</evidence>
<evidence type="ECO:0000256" key="3">
    <source>
        <dbReference type="ARBA" id="ARBA00018111"/>
    </source>
</evidence>
<keyword evidence="4" id="KW-0963">Cytoplasm</keyword>
<dbReference type="PANTHER" id="PTHR33602">
    <property type="entry name" value="REGULATORY PROTEIN RECX FAMILY PROTEIN"/>
    <property type="match status" value="1"/>
</dbReference>
<keyword evidence="7" id="KW-1185">Reference proteome</keyword>